<organism evidence="3 4">
    <name type="scientific">Canavalia gladiata</name>
    <name type="common">Sword bean</name>
    <name type="synonym">Dolichos gladiatus</name>
    <dbReference type="NCBI Taxonomy" id="3824"/>
    <lineage>
        <taxon>Eukaryota</taxon>
        <taxon>Viridiplantae</taxon>
        <taxon>Streptophyta</taxon>
        <taxon>Embryophyta</taxon>
        <taxon>Tracheophyta</taxon>
        <taxon>Spermatophyta</taxon>
        <taxon>Magnoliopsida</taxon>
        <taxon>eudicotyledons</taxon>
        <taxon>Gunneridae</taxon>
        <taxon>Pentapetalae</taxon>
        <taxon>rosids</taxon>
        <taxon>fabids</taxon>
        <taxon>Fabales</taxon>
        <taxon>Fabaceae</taxon>
        <taxon>Papilionoideae</taxon>
        <taxon>50 kb inversion clade</taxon>
        <taxon>NPAAA clade</taxon>
        <taxon>indigoferoid/millettioid clade</taxon>
        <taxon>Phaseoleae</taxon>
        <taxon>Canavalia</taxon>
    </lineage>
</organism>
<protein>
    <submittedName>
        <fullName evidence="3">Uncharacterized protein</fullName>
    </submittedName>
</protein>
<evidence type="ECO:0000313" key="4">
    <source>
        <dbReference type="Proteomes" id="UP001367508"/>
    </source>
</evidence>
<gene>
    <name evidence="3" type="ORF">VNO77_18610</name>
</gene>
<keyword evidence="2" id="KW-1133">Transmembrane helix</keyword>
<feature type="region of interest" description="Disordered" evidence="1">
    <location>
        <begin position="1"/>
        <end position="22"/>
    </location>
</feature>
<feature type="transmembrane region" description="Helical" evidence="2">
    <location>
        <begin position="78"/>
        <end position="95"/>
    </location>
</feature>
<name>A0AAN9QHU5_CANGL</name>
<keyword evidence="2" id="KW-0472">Membrane</keyword>
<keyword evidence="4" id="KW-1185">Reference proteome</keyword>
<accession>A0AAN9QHU5</accession>
<comment type="caution">
    <text evidence="3">The sequence shown here is derived from an EMBL/GenBank/DDBJ whole genome shotgun (WGS) entry which is preliminary data.</text>
</comment>
<proteinExistence type="predicted"/>
<dbReference type="EMBL" id="JAYMYQ010000004">
    <property type="protein sequence ID" value="KAK7338015.1"/>
    <property type="molecule type" value="Genomic_DNA"/>
</dbReference>
<evidence type="ECO:0000256" key="1">
    <source>
        <dbReference type="SAM" id="MobiDB-lite"/>
    </source>
</evidence>
<evidence type="ECO:0000313" key="3">
    <source>
        <dbReference type="EMBL" id="KAK7338015.1"/>
    </source>
</evidence>
<dbReference type="AlphaFoldDB" id="A0AAN9QHU5"/>
<evidence type="ECO:0000256" key="2">
    <source>
        <dbReference type="SAM" id="Phobius"/>
    </source>
</evidence>
<keyword evidence="2" id="KW-0812">Transmembrane</keyword>
<reference evidence="3 4" key="1">
    <citation type="submission" date="2024-01" db="EMBL/GenBank/DDBJ databases">
        <title>The genomes of 5 underutilized Papilionoideae crops provide insights into root nodulation and disease resistanc.</title>
        <authorList>
            <person name="Jiang F."/>
        </authorList>
    </citation>
    <scope>NUCLEOTIDE SEQUENCE [LARGE SCALE GENOMIC DNA]</scope>
    <source>
        <strain evidence="3">LVBAO_FW01</strain>
        <tissue evidence="3">Leaves</tissue>
    </source>
</reference>
<dbReference type="Proteomes" id="UP001367508">
    <property type="component" value="Unassembled WGS sequence"/>
</dbReference>
<sequence length="96" mass="11058">MKEVETWNENAGNVGSKCGADKKEKEGVFPLAVRSRLLTALCPFSLAPLQHAVTVRPLHPFVRRCCHLYKGQPRTHQVDCYWSLFLFFFFLRYLAA</sequence>